<sequence>MATMPDDTALMQEFEVFAARAGLDIPGERKATLFLGFKDLRKMLALLRQPRTAAAEPAGTYSIATITRSV</sequence>
<reference evidence="2" key="1">
    <citation type="submission" date="2018-07" db="EMBL/GenBank/DDBJ databases">
        <authorList>
            <person name="Safronova V.I."/>
            <person name="Chirak E.R."/>
            <person name="Sazanova A.L."/>
        </authorList>
    </citation>
    <scope>NUCLEOTIDE SEQUENCE [LARGE SCALE GENOMIC DNA]</scope>
    <source>
        <strain evidence="2">RCAM04685</strain>
    </source>
</reference>
<name>A0A370L208_9HYPH</name>
<organism evidence="1 2">
    <name type="scientific">Bosea caraganae</name>
    <dbReference type="NCBI Taxonomy" id="2763117"/>
    <lineage>
        <taxon>Bacteria</taxon>
        <taxon>Pseudomonadati</taxon>
        <taxon>Pseudomonadota</taxon>
        <taxon>Alphaproteobacteria</taxon>
        <taxon>Hyphomicrobiales</taxon>
        <taxon>Boseaceae</taxon>
        <taxon>Bosea</taxon>
    </lineage>
</organism>
<dbReference type="AlphaFoldDB" id="A0A370L208"/>
<evidence type="ECO:0000313" key="1">
    <source>
        <dbReference type="EMBL" id="RDJ22173.1"/>
    </source>
</evidence>
<evidence type="ECO:0000313" key="2">
    <source>
        <dbReference type="Proteomes" id="UP000255207"/>
    </source>
</evidence>
<proteinExistence type="predicted"/>
<gene>
    <name evidence="1" type="ORF">DWE98_19950</name>
</gene>
<keyword evidence="2" id="KW-1185">Reference proteome</keyword>
<accession>A0A370L208</accession>
<dbReference type="OrthoDB" id="7279366at2"/>
<dbReference type="RefSeq" id="WP_114831052.1">
    <property type="nucleotide sequence ID" value="NZ_QQTO01000034.1"/>
</dbReference>
<dbReference type="EMBL" id="QQTP01000011">
    <property type="protein sequence ID" value="RDJ22173.1"/>
    <property type="molecule type" value="Genomic_DNA"/>
</dbReference>
<comment type="caution">
    <text evidence="1">The sequence shown here is derived from an EMBL/GenBank/DDBJ whole genome shotgun (WGS) entry which is preliminary data.</text>
</comment>
<protein>
    <submittedName>
        <fullName evidence="1">Uncharacterized protein</fullName>
    </submittedName>
</protein>
<dbReference type="Proteomes" id="UP000255207">
    <property type="component" value="Unassembled WGS sequence"/>
</dbReference>